<comment type="function">
    <text evidence="6">Thiol-specific peroxidase that catalyzes the reduction of hydrogen peroxide and organic hydroperoxides to water and alcohols, respectively.</text>
</comment>
<dbReference type="GeneID" id="14865900"/>
<dbReference type="GO" id="GO:0005739">
    <property type="term" value="C:mitochondrion"/>
    <property type="evidence" value="ECO:0007669"/>
    <property type="project" value="TreeGrafter"/>
</dbReference>
<evidence type="ECO:0000256" key="1">
    <source>
        <dbReference type="ARBA" id="ARBA00022559"/>
    </source>
</evidence>
<keyword evidence="2 6" id="KW-0049">Antioxidant</keyword>
<evidence type="ECO:0000256" key="4">
    <source>
        <dbReference type="ARBA" id="ARBA00023284"/>
    </source>
</evidence>
<dbReference type="InterPro" id="IPR019479">
    <property type="entry name" value="Peroxiredoxin_C"/>
</dbReference>
<sequence>MTTVNLRIGDTVPDFTQESSEGTIKFYDYLGSQWGILFSHPKDKTPICTTELGRVSNILPEFEKRNTKVIALSVDSVADHKEWIKDINETQNTNVTFPILADVDRKVADLYGMIHPNADNTFTVRSVYFIDPARKLRAQITYPASTGRNFDEIIRVLDSLQLTEKYKVGTPSDWKQGGECVIVPSVNDEAAKTLFPGGWKTVKPYLRLVPQPGNSTA</sequence>
<protein>
    <submittedName>
        <fullName evidence="9">AhpC/TSA family protein</fullName>
    </submittedName>
</protein>
<keyword evidence="1 6" id="KW-0575">Peroxidase</keyword>
<reference evidence="10" key="1">
    <citation type="journal article" date="2011" name="Genome Res.">
        <title>Phylogeny-wide analysis of social amoeba genomes highlights ancient origins for complex intercellular communication.</title>
        <authorList>
            <person name="Heidel A.J."/>
            <person name="Lawal H.M."/>
            <person name="Felder M."/>
            <person name="Schilde C."/>
            <person name="Helps N.R."/>
            <person name="Tunggal B."/>
            <person name="Rivero F."/>
            <person name="John U."/>
            <person name="Schleicher M."/>
            <person name="Eichinger L."/>
            <person name="Platzer M."/>
            <person name="Noegel A.A."/>
            <person name="Schaap P."/>
            <person name="Gloeckner G."/>
        </authorList>
    </citation>
    <scope>NUCLEOTIDE SEQUENCE [LARGE SCALE GENOMIC DNA]</scope>
    <source>
        <strain evidence="10">SH3</strain>
    </source>
</reference>
<dbReference type="CDD" id="cd03016">
    <property type="entry name" value="PRX_1cys"/>
    <property type="match status" value="1"/>
</dbReference>
<proteinExistence type="inferred from homology"/>
<evidence type="ECO:0000313" key="9">
    <source>
        <dbReference type="EMBL" id="EGG14572.1"/>
    </source>
</evidence>
<keyword evidence="4 6" id="KW-0676">Redox-active center</keyword>
<dbReference type="SUPFAM" id="SSF52833">
    <property type="entry name" value="Thioredoxin-like"/>
    <property type="match status" value="1"/>
</dbReference>
<evidence type="ECO:0000256" key="7">
    <source>
        <dbReference type="PIRSR" id="PIRSR000239-1"/>
    </source>
</evidence>
<dbReference type="Gene3D" id="3.30.1020.10">
    <property type="entry name" value="Antioxidant, Horf6, Chain A, domain2"/>
    <property type="match status" value="1"/>
</dbReference>
<dbReference type="OMA" id="HGPMNIP"/>
<evidence type="ECO:0000256" key="6">
    <source>
        <dbReference type="PIRNR" id="PIRNR000239"/>
    </source>
</evidence>
<dbReference type="PROSITE" id="PS51352">
    <property type="entry name" value="THIOREDOXIN_2"/>
    <property type="match status" value="1"/>
</dbReference>
<keyword evidence="3 6" id="KW-0560">Oxidoreductase</keyword>
<name>F4QDF4_CACFS</name>
<dbReference type="GO" id="GO:0005829">
    <property type="term" value="C:cytosol"/>
    <property type="evidence" value="ECO:0007669"/>
    <property type="project" value="TreeGrafter"/>
</dbReference>
<dbReference type="AlphaFoldDB" id="F4QDF4"/>
<evidence type="ECO:0000259" key="8">
    <source>
        <dbReference type="PROSITE" id="PS51352"/>
    </source>
</evidence>
<dbReference type="Pfam" id="PF00578">
    <property type="entry name" value="AhpC-TSA"/>
    <property type="match status" value="1"/>
</dbReference>
<accession>F4QDF4</accession>
<evidence type="ECO:0000313" key="10">
    <source>
        <dbReference type="Proteomes" id="UP000007797"/>
    </source>
</evidence>
<dbReference type="FunFam" id="3.40.30.10:FF:000011">
    <property type="entry name" value="Peroxiredoxin PRX1"/>
    <property type="match status" value="1"/>
</dbReference>
<dbReference type="OrthoDB" id="2996783at2759"/>
<dbReference type="RefSeq" id="XP_004366092.1">
    <property type="nucleotide sequence ID" value="XM_004366035.1"/>
</dbReference>
<evidence type="ECO:0000256" key="3">
    <source>
        <dbReference type="ARBA" id="ARBA00023002"/>
    </source>
</evidence>
<dbReference type="GO" id="GO:0051920">
    <property type="term" value="F:peroxiredoxin activity"/>
    <property type="evidence" value="ECO:0007669"/>
    <property type="project" value="InterPro"/>
</dbReference>
<dbReference type="EMBL" id="GL883029">
    <property type="protein sequence ID" value="EGG14572.1"/>
    <property type="molecule type" value="Genomic_DNA"/>
</dbReference>
<dbReference type="Proteomes" id="UP000007797">
    <property type="component" value="Unassembled WGS sequence"/>
</dbReference>
<dbReference type="KEGG" id="dfa:DFA_12349"/>
<dbReference type="PANTHER" id="PTHR43503:SF4">
    <property type="entry name" value="PEROXIREDOXIN-6"/>
    <property type="match status" value="1"/>
</dbReference>
<organism evidence="9 10">
    <name type="scientific">Cavenderia fasciculata</name>
    <name type="common">Slime mold</name>
    <name type="synonym">Dictyostelium fasciculatum</name>
    <dbReference type="NCBI Taxonomy" id="261658"/>
    <lineage>
        <taxon>Eukaryota</taxon>
        <taxon>Amoebozoa</taxon>
        <taxon>Evosea</taxon>
        <taxon>Eumycetozoa</taxon>
        <taxon>Dictyostelia</taxon>
        <taxon>Acytosteliales</taxon>
        <taxon>Cavenderiaceae</taxon>
        <taxon>Cavenderia</taxon>
    </lineage>
</organism>
<feature type="domain" description="Thioredoxin" evidence="8">
    <location>
        <begin position="6"/>
        <end position="162"/>
    </location>
</feature>
<dbReference type="InterPro" id="IPR000866">
    <property type="entry name" value="AhpC/TSA"/>
</dbReference>
<dbReference type="FunFam" id="3.30.1020.10:FF:000001">
    <property type="entry name" value="1-Cys peroxiredoxin"/>
    <property type="match status" value="1"/>
</dbReference>
<dbReference type="Gene3D" id="3.40.30.10">
    <property type="entry name" value="Glutaredoxin"/>
    <property type="match status" value="1"/>
</dbReference>
<dbReference type="InterPro" id="IPR036249">
    <property type="entry name" value="Thioredoxin-like_sf"/>
</dbReference>
<dbReference type="PIRSF" id="PIRSF000239">
    <property type="entry name" value="AHPC"/>
    <property type="match status" value="1"/>
</dbReference>
<evidence type="ECO:0000256" key="5">
    <source>
        <dbReference type="ARBA" id="ARBA00025719"/>
    </source>
</evidence>
<dbReference type="InterPro" id="IPR013766">
    <property type="entry name" value="Thioredoxin_domain"/>
</dbReference>
<keyword evidence="10" id="KW-1185">Reference proteome</keyword>
<dbReference type="InterPro" id="IPR045020">
    <property type="entry name" value="PRX_1cys"/>
</dbReference>
<dbReference type="PANTHER" id="PTHR43503">
    <property type="entry name" value="MCG48959-RELATED"/>
    <property type="match status" value="1"/>
</dbReference>
<dbReference type="Pfam" id="PF10417">
    <property type="entry name" value="1-cysPrx_C"/>
    <property type="match status" value="1"/>
</dbReference>
<dbReference type="GO" id="GO:0045454">
    <property type="term" value="P:cell redox homeostasis"/>
    <property type="evidence" value="ECO:0007669"/>
    <property type="project" value="TreeGrafter"/>
</dbReference>
<dbReference type="STRING" id="1054147.F4QDF4"/>
<evidence type="ECO:0000256" key="2">
    <source>
        <dbReference type="ARBA" id="ARBA00022862"/>
    </source>
</evidence>
<gene>
    <name evidence="9" type="ORF">DFA_12349</name>
</gene>
<feature type="active site" description="Cysteine sulfenic acid (-SOH) intermediate; for peroxidase activity" evidence="7">
    <location>
        <position position="48"/>
    </location>
</feature>
<comment type="similarity">
    <text evidence="5">Belongs to the peroxiredoxin family. Prx6 subfamily.</text>
</comment>
<dbReference type="InterPro" id="IPR024706">
    <property type="entry name" value="Peroxiredoxin_AhpC-typ"/>
</dbReference>